<feature type="transmembrane region" description="Helical" evidence="2">
    <location>
        <begin position="113"/>
        <end position="141"/>
    </location>
</feature>
<feature type="region of interest" description="Disordered" evidence="1">
    <location>
        <begin position="156"/>
        <end position="188"/>
    </location>
</feature>
<name>A0ABZ0QT95_9FIRM</name>
<reference evidence="3 4" key="1">
    <citation type="submission" date="2023-08" db="EMBL/GenBank/DDBJ databases">
        <title>Genome sequence of Thermaerobacter compostii strain Ins1, a spore-forming filamentous bacterium isolated from a deep geothermal reservoir.</title>
        <authorList>
            <person name="Bregnard D."/>
            <person name="Gonzalez D."/>
            <person name="Junier P."/>
        </authorList>
    </citation>
    <scope>NUCLEOTIDE SEQUENCE [LARGE SCALE GENOMIC DNA]</scope>
    <source>
        <strain evidence="3 4">Ins1</strain>
    </source>
</reference>
<feature type="compositionally biased region" description="Gly residues" evidence="1">
    <location>
        <begin position="156"/>
        <end position="167"/>
    </location>
</feature>
<feature type="transmembrane region" description="Helical" evidence="2">
    <location>
        <begin position="17"/>
        <end position="35"/>
    </location>
</feature>
<keyword evidence="2" id="KW-0472">Membrane</keyword>
<accession>A0ABZ0QT95</accession>
<dbReference type="Proteomes" id="UP001304683">
    <property type="component" value="Chromosome"/>
</dbReference>
<feature type="region of interest" description="Disordered" evidence="1">
    <location>
        <begin position="236"/>
        <end position="281"/>
    </location>
</feature>
<evidence type="ECO:0000256" key="1">
    <source>
        <dbReference type="SAM" id="MobiDB-lite"/>
    </source>
</evidence>
<dbReference type="EMBL" id="CP132508">
    <property type="protein sequence ID" value="WPD20057.1"/>
    <property type="molecule type" value="Genomic_DNA"/>
</dbReference>
<protein>
    <submittedName>
        <fullName evidence="3">Uncharacterized protein</fullName>
    </submittedName>
</protein>
<feature type="compositionally biased region" description="Low complexity" evidence="1">
    <location>
        <begin position="243"/>
        <end position="281"/>
    </location>
</feature>
<sequence length="281" mass="27495">MTAELGRWLASGWLPPGAPPVAARVLAVVATGIAVKLMDDVLDQQEDAVTGQPNVAVPLGGSAVAYALAAFALAAALSPRDALSLFWASYAWGMAHGAGQRLPLGLRAWQETALAVALAVLTAGVPDALAALALIGAVQLLDDWVDLRREGAGSPGALGAAAGGGPGRRAAAVRPGLPGSPGVGAAAGPRRNWAVRLGPGEALLTALALGWLAATWDPVRAAATGAVALAAGLLGRRGGPGRAGPDAPGAAPRGVAEPEPAPQGAAAPVADPGAPGHRPEG</sequence>
<keyword evidence="2" id="KW-0812">Transmembrane</keyword>
<evidence type="ECO:0000313" key="4">
    <source>
        <dbReference type="Proteomes" id="UP001304683"/>
    </source>
</evidence>
<dbReference type="RefSeq" id="WP_318751460.1">
    <property type="nucleotide sequence ID" value="NZ_CP132508.1"/>
</dbReference>
<feature type="compositionally biased region" description="Low complexity" evidence="1">
    <location>
        <begin position="168"/>
        <end position="177"/>
    </location>
</feature>
<organism evidence="3 4">
    <name type="scientific">Thermaerobacter composti</name>
    <dbReference type="NCBI Taxonomy" id="554949"/>
    <lineage>
        <taxon>Bacteria</taxon>
        <taxon>Bacillati</taxon>
        <taxon>Bacillota</taxon>
        <taxon>Clostridia</taxon>
        <taxon>Eubacteriales</taxon>
        <taxon>Clostridiales Family XVII. Incertae Sedis</taxon>
        <taxon>Thermaerobacter</taxon>
    </lineage>
</organism>
<keyword evidence="2" id="KW-1133">Transmembrane helix</keyword>
<evidence type="ECO:0000313" key="3">
    <source>
        <dbReference type="EMBL" id="WPD20057.1"/>
    </source>
</evidence>
<keyword evidence="4" id="KW-1185">Reference proteome</keyword>
<feature type="transmembrane region" description="Helical" evidence="2">
    <location>
        <begin position="55"/>
        <end position="77"/>
    </location>
</feature>
<evidence type="ECO:0000256" key="2">
    <source>
        <dbReference type="SAM" id="Phobius"/>
    </source>
</evidence>
<gene>
    <name evidence="3" type="ORF">Q5761_05305</name>
</gene>
<proteinExistence type="predicted"/>